<dbReference type="Pfam" id="PF00589">
    <property type="entry name" value="Phage_integrase"/>
    <property type="match status" value="1"/>
</dbReference>
<dbReference type="PANTHER" id="PTHR30349">
    <property type="entry name" value="PHAGE INTEGRASE-RELATED"/>
    <property type="match status" value="1"/>
</dbReference>
<dbReference type="Proteomes" id="UP000270743">
    <property type="component" value="Unassembled WGS sequence"/>
</dbReference>
<dbReference type="Pfam" id="PF20172">
    <property type="entry name" value="DUF6538"/>
    <property type="match status" value="1"/>
</dbReference>
<organism evidence="8 9">
    <name type="scientific">Paracoccus haematequi</name>
    <dbReference type="NCBI Taxonomy" id="2491866"/>
    <lineage>
        <taxon>Bacteria</taxon>
        <taxon>Pseudomonadati</taxon>
        <taxon>Pseudomonadota</taxon>
        <taxon>Alphaproteobacteria</taxon>
        <taxon>Rhodobacterales</taxon>
        <taxon>Paracoccaceae</taxon>
        <taxon>Paracoccus</taxon>
    </lineage>
</organism>
<evidence type="ECO:0000256" key="5">
    <source>
        <dbReference type="PROSITE-ProRule" id="PRU01248"/>
    </source>
</evidence>
<dbReference type="GO" id="GO:0003677">
    <property type="term" value="F:DNA binding"/>
    <property type="evidence" value="ECO:0007669"/>
    <property type="project" value="UniProtKB-UniRule"/>
</dbReference>
<dbReference type="EMBL" id="UZWE01000035">
    <property type="protein sequence ID" value="VDS09258.1"/>
    <property type="molecule type" value="Genomic_DNA"/>
</dbReference>
<dbReference type="AlphaFoldDB" id="A0A3S4CZT9"/>
<dbReference type="PANTHER" id="PTHR30349:SF41">
    <property type="entry name" value="INTEGRASE_RECOMBINASE PROTEIN MJ0367-RELATED"/>
    <property type="match status" value="1"/>
</dbReference>
<evidence type="ECO:0000259" key="7">
    <source>
        <dbReference type="PROSITE" id="PS51900"/>
    </source>
</evidence>
<evidence type="ECO:0000256" key="4">
    <source>
        <dbReference type="ARBA" id="ARBA00023172"/>
    </source>
</evidence>
<dbReference type="InterPro" id="IPR004107">
    <property type="entry name" value="Integrase_SAM-like_N"/>
</dbReference>
<evidence type="ECO:0000259" key="6">
    <source>
        <dbReference type="PROSITE" id="PS51898"/>
    </source>
</evidence>
<dbReference type="InterPro" id="IPR010998">
    <property type="entry name" value="Integrase_recombinase_N"/>
</dbReference>
<keyword evidence="4" id="KW-0233">DNA recombination</keyword>
<protein>
    <submittedName>
        <fullName evidence="8">Site-specific tyrosine recombinase XerD</fullName>
    </submittedName>
</protein>
<keyword evidence="3 5" id="KW-0238">DNA-binding</keyword>
<dbReference type="GO" id="GO:0006310">
    <property type="term" value="P:DNA recombination"/>
    <property type="evidence" value="ECO:0007669"/>
    <property type="project" value="UniProtKB-KW"/>
</dbReference>
<name>A0A3S4CZT9_9RHOB</name>
<proteinExistence type="inferred from homology"/>
<feature type="domain" description="Tyr recombinase" evidence="6">
    <location>
        <begin position="237"/>
        <end position="417"/>
    </location>
</feature>
<feature type="domain" description="Core-binding (CB)" evidence="7">
    <location>
        <begin position="128"/>
        <end position="207"/>
    </location>
</feature>
<evidence type="ECO:0000256" key="2">
    <source>
        <dbReference type="ARBA" id="ARBA00022908"/>
    </source>
</evidence>
<dbReference type="RefSeq" id="WP_126154915.1">
    <property type="nucleotide sequence ID" value="NZ_UZWE01000035.1"/>
</dbReference>
<dbReference type="InterPro" id="IPR046668">
    <property type="entry name" value="DUF6538"/>
</dbReference>
<evidence type="ECO:0000256" key="1">
    <source>
        <dbReference type="ARBA" id="ARBA00008857"/>
    </source>
</evidence>
<sequence length="437" mass="49324">MADYVNQRRRGWYFEIEVPEKLRPYYDGKKRIVQSLRTDSRSTAVIRAKPLAAKYKAEFEAYRTGTSPLSADFMATVLEWRQDYQKAAADPELRMDYDDILAEQAAKLARVNPNHAAALPGLVRSEFILTTEHLDAFVNVQKQRVEVKTADMRRSDVLEFAKSFPTTDKITQKAVKRWIVELEGRGVQHATIKRKLTALRTYWQFMQDAELMEREDNPFLNVLSGDRKKRAKTDSTGSWEPFTDAQVLGLLRAAESKRKPDHQLADLIRLGMWTGCRIEELCSLRVSDVYEGYIQIVEAKTRKGEREVPIHAELAPTLARLVQQSSDGYVLSGLDTENKYGSRSSAIGKRFGKLKIAEGFGPKHVFHSIRKTVVTILENAEVSEGIVADIVGHEKQTMTYGVYSGGTSLPRKAEALSKLRYAGWTGADAHPSIPRAA</sequence>
<evidence type="ECO:0000313" key="8">
    <source>
        <dbReference type="EMBL" id="VDS09258.1"/>
    </source>
</evidence>
<dbReference type="InterPro" id="IPR011010">
    <property type="entry name" value="DNA_brk_join_enz"/>
</dbReference>
<evidence type="ECO:0000256" key="3">
    <source>
        <dbReference type="ARBA" id="ARBA00023125"/>
    </source>
</evidence>
<dbReference type="Gene3D" id="1.10.150.130">
    <property type="match status" value="1"/>
</dbReference>
<dbReference type="InterPro" id="IPR013762">
    <property type="entry name" value="Integrase-like_cat_sf"/>
</dbReference>
<keyword evidence="9" id="KW-1185">Reference proteome</keyword>
<dbReference type="InterPro" id="IPR050090">
    <property type="entry name" value="Tyrosine_recombinase_XerCD"/>
</dbReference>
<comment type="similarity">
    <text evidence="1">Belongs to the 'phage' integrase family.</text>
</comment>
<gene>
    <name evidence="8" type="ORF">PARHAE_02455</name>
</gene>
<evidence type="ECO:0000313" key="9">
    <source>
        <dbReference type="Proteomes" id="UP000270743"/>
    </source>
</evidence>
<dbReference type="PROSITE" id="PS51900">
    <property type="entry name" value="CB"/>
    <property type="match status" value="1"/>
</dbReference>
<dbReference type="InterPro" id="IPR044068">
    <property type="entry name" value="CB"/>
</dbReference>
<dbReference type="Pfam" id="PF02899">
    <property type="entry name" value="Phage_int_SAM_1"/>
    <property type="match status" value="1"/>
</dbReference>
<dbReference type="SUPFAM" id="SSF56349">
    <property type="entry name" value="DNA breaking-rejoining enzymes"/>
    <property type="match status" value="1"/>
</dbReference>
<keyword evidence="2" id="KW-0229">DNA integration</keyword>
<reference evidence="8 9" key="1">
    <citation type="submission" date="2018-12" db="EMBL/GenBank/DDBJ databases">
        <authorList>
            <person name="Criscuolo A."/>
        </authorList>
    </citation>
    <scope>NUCLEOTIDE SEQUENCE [LARGE SCALE GENOMIC DNA]</scope>
    <source>
        <strain evidence="8">ACIP1116241</strain>
    </source>
</reference>
<dbReference type="GO" id="GO:0015074">
    <property type="term" value="P:DNA integration"/>
    <property type="evidence" value="ECO:0007669"/>
    <property type="project" value="UniProtKB-KW"/>
</dbReference>
<dbReference type="InterPro" id="IPR002104">
    <property type="entry name" value="Integrase_catalytic"/>
</dbReference>
<accession>A0A3S4CZT9</accession>
<dbReference type="Gene3D" id="1.10.443.10">
    <property type="entry name" value="Intergrase catalytic core"/>
    <property type="match status" value="1"/>
</dbReference>
<dbReference type="PROSITE" id="PS51898">
    <property type="entry name" value="TYR_RECOMBINASE"/>
    <property type="match status" value="1"/>
</dbReference>
<dbReference type="OrthoDB" id="7222937at2"/>